<proteinExistence type="predicted"/>
<dbReference type="EMBL" id="CP039865">
    <property type="protein sequence ID" value="QCK87502.1"/>
    <property type="molecule type" value="Genomic_DNA"/>
</dbReference>
<dbReference type="OrthoDB" id="9789836at2"/>
<dbReference type="KEGG" id="paqt:E8L99_17915"/>
<accession>A0A4D7QU62</accession>
<protein>
    <submittedName>
        <fullName evidence="3">DUF1009 domain-containing protein</fullName>
    </submittedName>
</protein>
<dbReference type="PANTHER" id="PTHR39962">
    <property type="entry name" value="BLL4848 PROTEIN"/>
    <property type="match status" value="1"/>
</dbReference>
<reference evidence="3 4" key="1">
    <citation type="submission" date="2019-04" db="EMBL/GenBank/DDBJ databases">
        <title>Phreatobacter aquaticus sp. nov.</title>
        <authorList>
            <person name="Choi A."/>
            <person name="Baek K."/>
        </authorList>
    </citation>
    <scope>NUCLEOTIDE SEQUENCE [LARGE SCALE GENOMIC DNA]</scope>
    <source>
        <strain evidence="3 4">NMCR1094</strain>
    </source>
</reference>
<evidence type="ECO:0000259" key="1">
    <source>
        <dbReference type="Pfam" id="PF06230"/>
    </source>
</evidence>
<dbReference type="InterPro" id="IPR053174">
    <property type="entry name" value="LpxI"/>
</dbReference>
<sequence length="286" mass="30011">MTDRSPLGIIAGAGRFPLAIAETAKAQGRPVFAILLKGIAGPELEGFPHVRVGIGRFGAMIRAAKGAGCRDLVFIGSLVRPNLWTTIPDLAAIRIAPQMIRLYRGGDDHLLRGIAGLFEREGFRLLAAQDVAPELLMPVGPLARRLPSAEDAADIAHGLGAIAALGPYDVGQGMVIGARRIVAVEGAEGTDGMLERCAAMRQSRRLNWTSDTGILVKAPKPGQDRRLDLPAIGPATVERAAQAKLRGIAVVAGSTLMVDAQEMIRIADGHGLFLVGVDPAGRAAHV</sequence>
<dbReference type="Proteomes" id="UP000298588">
    <property type="component" value="Chromosome"/>
</dbReference>
<feature type="domain" description="LpxI N-terminal" evidence="2">
    <location>
        <begin position="7"/>
        <end position="135"/>
    </location>
</feature>
<name>A0A4D7QU62_9HYPH</name>
<dbReference type="InterPro" id="IPR043167">
    <property type="entry name" value="LpxI_C_sf"/>
</dbReference>
<gene>
    <name evidence="3" type="ORF">E8L99_17915</name>
</gene>
<evidence type="ECO:0000259" key="2">
    <source>
        <dbReference type="Pfam" id="PF17930"/>
    </source>
</evidence>
<dbReference type="Gene3D" id="3.40.50.20">
    <property type="match status" value="1"/>
</dbReference>
<dbReference type="AlphaFoldDB" id="A0A4D7QU62"/>
<organism evidence="3 4">
    <name type="scientific">Phreatobacter aquaticus</name>
    <dbReference type="NCBI Taxonomy" id="2570229"/>
    <lineage>
        <taxon>Bacteria</taxon>
        <taxon>Pseudomonadati</taxon>
        <taxon>Pseudomonadota</taxon>
        <taxon>Alphaproteobacteria</taxon>
        <taxon>Hyphomicrobiales</taxon>
        <taxon>Phreatobacteraceae</taxon>
        <taxon>Phreatobacter</taxon>
    </lineage>
</organism>
<dbReference type="PANTHER" id="PTHR39962:SF1">
    <property type="entry name" value="LPXI FAMILY PROTEIN"/>
    <property type="match status" value="1"/>
</dbReference>
<dbReference type="RefSeq" id="WP_137100831.1">
    <property type="nucleotide sequence ID" value="NZ_CP039865.1"/>
</dbReference>
<dbReference type="Pfam" id="PF17930">
    <property type="entry name" value="LpxI_N"/>
    <property type="match status" value="1"/>
</dbReference>
<dbReference type="InterPro" id="IPR041255">
    <property type="entry name" value="LpxI_N"/>
</dbReference>
<evidence type="ECO:0000313" key="3">
    <source>
        <dbReference type="EMBL" id="QCK87502.1"/>
    </source>
</evidence>
<keyword evidence="4" id="KW-1185">Reference proteome</keyword>
<feature type="domain" description="LpxI C-terminal" evidence="1">
    <location>
        <begin position="140"/>
        <end position="275"/>
    </location>
</feature>
<dbReference type="Gene3D" id="3.40.140.80">
    <property type="match status" value="1"/>
</dbReference>
<dbReference type="Pfam" id="PF06230">
    <property type="entry name" value="LpxI_C"/>
    <property type="match status" value="1"/>
</dbReference>
<evidence type="ECO:0000313" key="4">
    <source>
        <dbReference type="Proteomes" id="UP000298588"/>
    </source>
</evidence>
<dbReference type="InterPro" id="IPR010415">
    <property type="entry name" value="LpxI_C"/>
</dbReference>